<evidence type="ECO:0000313" key="1">
    <source>
        <dbReference type="EMBL" id="RNG37354.1"/>
    </source>
</evidence>
<gene>
    <name evidence="1" type="ORF">EEJ42_02205</name>
</gene>
<protein>
    <submittedName>
        <fullName evidence="1">Uncharacterized protein</fullName>
    </submittedName>
</protein>
<organism evidence="1 2">
    <name type="scientific">Streptomyces botrytidirepellens</name>
    <dbReference type="NCBI Taxonomy" id="2486417"/>
    <lineage>
        <taxon>Bacteria</taxon>
        <taxon>Bacillati</taxon>
        <taxon>Actinomycetota</taxon>
        <taxon>Actinomycetes</taxon>
        <taxon>Kitasatosporales</taxon>
        <taxon>Streptomycetaceae</taxon>
        <taxon>Streptomyces</taxon>
    </lineage>
</organism>
<proteinExistence type="predicted"/>
<keyword evidence="2" id="KW-1185">Reference proteome</keyword>
<comment type="caution">
    <text evidence="1">The sequence shown here is derived from an EMBL/GenBank/DDBJ whole genome shotgun (WGS) entry which is preliminary data.</text>
</comment>
<name>A0A3M8X6S7_9ACTN</name>
<reference evidence="1 2" key="1">
    <citation type="submission" date="2018-11" db="EMBL/GenBank/DDBJ databases">
        <title>The Potential of Streptomyces as Biocontrol Agents against the Tomato grey mould, Botrytis cinerea (Gray mold) Frontiers in Microbiology.</title>
        <authorList>
            <person name="Li D."/>
        </authorList>
    </citation>
    <scope>NUCLEOTIDE SEQUENCE [LARGE SCALE GENOMIC DNA]</scope>
    <source>
        <strain evidence="1 2">NEAU-LD23</strain>
    </source>
</reference>
<dbReference type="EMBL" id="RIBZ01000032">
    <property type="protein sequence ID" value="RNG37354.1"/>
    <property type="molecule type" value="Genomic_DNA"/>
</dbReference>
<evidence type="ECO:0000313" key="2">
    <source>
        <dbReference type="Proteomes" id="UP000275401"/>
    </source>
</evidence>
<dbReference type="Proteomes" id="UP000275401">
    <property type="component" value="Unassembled WGS sequence"/>
</dbReference>
<sequence>MLSPDEAYVLLTLGSLPHLPDLHSVDVAVACELPHEEVERHLEALARAEAIGRKCPATDDSLRYCLSVDQHRDARCLARTVHGWSTEALERLVRYYLACAMTARTLLSPSHPGLPGEDTCPSSTQPPFPADHSDAAFAWLQERRANLMTVVRDVHASGWRDTARLLTALEQLGRLAPE</sequence>
<accession>A0A3M8X6S7</accession>
<dbReference type="AlphaFoldDB" id="A0A3M8X6S7"/>